<dbReference type="Proteomes" id="UP000766336">
    <property type="component" value="Unassembled WGS sequence"/>
</dbReference>
<evidence type="ECO:0000313" key="1">
    <source>
        <dbReference type="EMBL" id="MBS7812963.1"/>
    </source>
</evidence>
<dbReference type="EMBL" id="JAHCDA010000004">
    <property type="protein sequence ID" value="MBS7812963.1"/>
    <property type="molecule type" value="Genomic_DNA"/>
</dbReference>
<gene>
    <name evidence="1" type="ORF">KHU32_18590</name>
</gene>
<sequence>MSDRFLDDRRTGLEEAFFARQNEELRRRLVEAGAKNDRRHDLAEASHIQDTALLDRLLELGLGAETLSALTLVPLVLVAWADGDLSDLDRKAVMDAAALEGIHHRSPGYALLQGWLRTRPGPNLTAAWKDYVSALAKPLDLSARRELEHHVMDQARKVADASGGLLGLTSRISAAQFALISELSTAFHP</sequence>
<name>A0ABS5QHZ1_9PROT</name>
<proteinExistence type="predicted"/>
<organism evidence="1 2">
    <name type="scientific">Roseococcus pinisoli</name>
    <dbReference type="NCBI Taxonomy" id="2835040"/>
    <lineage>
        <taxon>Bacteria</taxon>
        <taxon>Pseudomonadati</taxon>
        <taxon>Pseudomonadota</taxon>
        <taxon>Alphaproteobacteria</taxon>
        <taxon>Acetobacterales</taxon>
        <taxon>Roseomonadaceae</taxon>
        <taxon>Roseococcus</taxon>
    </lineage>
</organism>
<accession>A0ABS5QHZ1</accession>
<dbReference type="RefSeq" id="WP_213671669.1">
    <property type="nucleotide sequence ID" value="NZ_JAHCDA010000004.1"/>
</dbReference>
<evidence type="ECO:0000313" key="2">
    <source>
        <dbReference type="Proteomes" id="UP000766336"/>
    </source>
</evidence>
<reference evidence="1 2" key="1">
    <citation type="submission" date="2021-05" db="EMBL/GenBank/DDBJ databases">
        <title>Roseococcus sp. XZZS9, whole genome shotgun sequencing project.</title>
        <authorList>
            <person name="Zhao G."/>
            <person name="Shen L."/>
        </authorList>
    </citation>
    <scope>NUCLEOTIDE SEQUENCE [LARGE SCALE GENOMIC DNA]</scope>
    <source>
        <strain evidence="1 2">XZZS9</strain>
    </source>
</reference>
<keyword evidence="2" id="KW-1185">Reference proteome</keyword>
<comment type="caution">
    <text evidence="1">The sequence shown here is derived from an EMBL/GenBank/DDBJ whole genome shotgun (WGS) entry which is preliminary data.</text>
</comment>
<protein>
    <submittedName>
        <fullName evidence="1">Uncharacterized protein</fullName>
    </submittedName>
</protein>